<evidence type="ECO:0000313" key="1">
    <source>
        <dbReference type="EMBL" id="OGF66666.1"/>
    </source>
</evidence>
<accession>A0A1F5VTB7</accession>
<proteinExistence type="predicted"/>
<name>A0A1F5VTB7_9BACT</name>
<protein>
    <submittedName>
        <fullName evidence="1">Uncharacterized protein</fullName>
    </submittedName>
</protein>
<evidence type="ECO:0000313" key="2">
    <source>
        <dbReference type="Proteomes" id="UP000178943"/>
    </source>
</evidence>
<organism evidence="1 2">
    <name type="scientific">Candidatus Fischerbacteria bacterium RBG_13_37_8</name>
    <dbReference type="NCBI Taxonomy" id="1817863"/>
    <lineage>
        <taxon>Bacteria</taxon>
        <taxon>Candidatus Fischeribacteriota</taxon>
    </lineage>
</organism>
<dbReference type="Proteomes" id="UP000178943">
    <property type="component" value="Unassembled WGS sequence"/>
</dbReference>
<dbReference type="STRING" id="1817863.A2Y62_21365"/>
<dbReference type="InterPro" id="IPR046230">
    <property type="entry name" value="DUF6263"/>
</dbReference>
<reference evidence="1 2" key="1">
    <citation type="journal article" date="2016" name="Nat. Commun.">
        <title>Thousands of microbial genomes shed light on interconnected biogeochemical processes in an aquifer system.</title>
        <authorList>
            <person name="Anantharaman K."/>
            <person name="Brown C.T."/>
            <person name="Hug L.A."/>
            <person name="Sharon I."/>
            <person name="Castelle C.J."/>
            <person name="Probst A.J."/>
            <person name="Thomas B.C."/>
            <person name="Singh A."/>
            <person name="Wilkins M.J."/>
            <person name="Karaoz U."/>
            <person name="Brodie E.L."/>
            <person name="Williams K.H."/>
            <person name="Hubbard S.S."/>
            <person name="Banfield J.F."/>
        </authorList>
    </citation>
    <scope>NUCLEOTIDE SEQUENCE [LARGE SCALE GENOMIC DNA]</scope>
</reference>
<comment type="caution">
    <text evidence="1">The sequence shown here is derived from an EMBL/GenBank/DDBJ whole genome shotgun (WGS) entry which is preliminary data.</text>
</comment>
<dbReference type="AlphaFoldDB" id="A0A1F5VTB7"/>
<dbReference type="Pfam" id="PF19777">
    <property type="entry name" value="DUF6263"/>
    <property type="match status" value="1"/>
</dbReference>
<gene>
    <name evidence="1" type="ORF">A2Y62_21365</name>
</gene>
<dbReference type="PROSITE" id="PS51257">
    <property type="entry name" value="PROKAR_LIPOPROTEIN"/>
    <property type="match status" value="1"/>
</dbReference>
<sequence length="312" mass="34163">MKNVKTLFNCIVILLAVGILISCGKGEKIQLQLKLKEGSSYEIKAGADQKISQTIQGQKMDMLQKTTMEYTFAVEKVEPNGNATAKISYNSIKFEQDGPGGKIEYDSSNPPAKIPPAAAGFAALKEGTFTVILSPEGRVVDMKGIDKMLDLVIEKLDLPDEATRIQAKENAQNFFGEQVMKEMMESMMAIYPEKPVGVGDTWSKVVLVSKGFPMILTNNFTLKKRKNGIATVEIKSSVQPYPEAAPMEMGPIKLKYELSGTQEGTMELEEATGWSKRATIKQNFTGTVHIEGAPQMSGMSFPMTVEGTITLE</sequence>
<dbReference type="EMBL" id="MFGW01000085">
    <property type="protein sequence ID" value="OGF66666.1"/>
    <property type="molecule type" value="Genomic_DNA"/>
</dbReference>